<gene>
    <name evidence="1" type="ORF">G6R28_03470</name>
</gene>
<reference evidence="1 2" key="1">
    <citation type="submission" date="2020-02" db="EMBL/GenBank/DDBJ databases">
        <title>Fructobacillus sp. isolated from paper mulberry of Taiwan.</title>
        <authorList>
            <person name="Lin S.-T."/>
        </authorList>
    </citation>
    <scope>NUCLEOTIDE SEQUENCE [LARGE SCALE GENOMIC DNA]</scope>
    <source>
        <strain evidence="1 2">M1-21</strain>
    </source>
</reference>
<accession>A0ABS5QUS1</accession>
<evidence type="ECO:0000313" key="1">
    <source>
        <dbReference type="EMBL" id="MBS9336290.1"/>
    </source>
</evidence>
<keyword evidence="2" id="KW-1185">Reference proteome</keyword>
<dbReference type="Proteomes" id="UP000735205">
    <property type="component" value="Unassembled WGS sequence"/>
</dbReference>
<organism evidence="1 2">
    <name type="scientific">Fructobacillus papyrifericola</name>
    <dbReference type="NCBI Taxonomy" id="2713172"/>
    <lineage>
        <taxon>Bacteria</taxon>
        <taxon>Bacillati</taxon>
        <taxon>Bacillota</taxon>
        <taxon>Bacilli</taxon>
        <taxon>Lactobacillales</taxon>
        <taxon>Lactobacillaceae</taxon>
        <taxon>Fructobacillus</taxon>
    </lineage>
</organism>
<dbReference type="EMBL" id="JAAMFJ010000002">
    <property type="protein sequence ID" value="MBS9336290.1"/>
    <property type="molecule type" value="Genomic_DNA"/>
</dbReference>
<dbReference type="RefSeq" id="WP_213792854.1">
    <property type="nucleotide sequence ID" value="NZ_JAAMFJ010000002.1"/>
</dbReference>
<proteinExistence type="predicted"/>
<evidence type="ECO:0000313" key="2">
    <source>
        <dbReference type="Proteomes" id="UP000735205"/>
    </source>
</evidence>
<comment type="caution">
    <text evidence="1">The sequence shown here is derived from an EMBL/GenBank/DDBJ whole genome shotgun (WGS) entry which is preliminary data.</text>
</comment>
<sequence>MMQVKLSAQPQVNFFQQLKESWTKVKEHFEVVPLKEQQNSTVLITRLEEAINNGQPVAVQMNYGFDQERIQDFFGVLFQDKAGALLIDDQMSNRCHQLTPALLRHIG</sequence>
<name>A0ABS5QUS1_9LACO</name>
<protein>
    <submittedName>
        <fullName evidence="1">Uncharacterized protein</fullName>
    </submittedName>
</protein>